<organism evidence="2 3">
    <name type="scientific">Sphingobium chlorophenolicum L-1</name>
    <dbReference type="NCBI Taxonomy" id="690566"/>
    <lineage>
        <taxon>Bacteria</taxon>
        <taxon>Pseudomonadati</taxon>
        <taxon>Pseudomonadota</taxon>
        <taxon>Alphaproteobacteria</taxon>
        <taxon>Sphingomonadales</taxon>
        <taxon>Sphingomonadaceae</taxon>
        <taxon>Sphingobium</taxon>
    </lineage>
</organism>
<feature type="signal peptide" evidence="1">
    <location>
        <begin position="1"/>
        <end position="24"/>
    </location>
</feature>
<gene>
    <name evidence="2" type="ORF">Sphch_1481</name>
</gene>
<dbReference type="STRING" id="690566.Sphch_1481"/>
<dbReference type="RefSeq" id="WP_013847429.1">
    <property type="nucleotide sequence ID" value="NC_015593.1"/>
</dbReference>
<evidence type="ECO:0000256" key="1">
    <source>
        <dbReference type="SAM" id="SignalP"/>
    </source>
</evidence>
<dbReference type="HOGENOM" id="CLU_921031_0_0_5"/>
<keyword evidence="3" id="KW-1185">Reference proteome</keyword>
<sequence precursor="true">MMRNHFLKIFPFITMTLWTGAALAAPCPVPNAISNGQVADAAKVMDNFNAVAQCYDETIKPNGTPTAGSIAVFSDSKTIASGDLTGDITTSGGTTTTLSNSGVTPGTYTNPNIVVDAKGRVTAASSAPGGAGGGPALIASVTTTSGQSSVTFSSIPSTYTHLQIIGDAAVTSTNSLSTDVLGIQFNGDTGNNYRFTLFCTYASGSGCGNGSTSTNSAGAALIASNGASGVPFGGLKIDIPNYLSANQKSVLGHSGVIQGNVGPLQGLGTGNWTGTSAVTSITLVNRGSSNFATGSKFWLYAM</sequence>
<feature type="chain" id="PRO_5003339570" evidence="1">
    <location>
        <begin position="25"/>
        <end position="302"/>
    </location>
</feature>
<evidence type="ECO:0000313" key="3">
    <source>
        <dbReference type="Proteomes" id="UP000007150"/>
    </source>
</evidence>
<reference evidence="2 3" key="1">
    <citation type="submission" date="2011-05" db="EMBL/GenBank/DDBJ databases">
        <title>Complete sequence of chromosome 1 of Sphingobium chlorophenolicum L-1.</title>
        <authorList>
            <consortium name="US DOE Joint Genome Institute"/>
            <person name="Lucas S."/>
            <person name="Han J."/>
            <person name="Lapidus A."/>
            <person name="Cheng J.-F."/>
            <person name="Goodwin L."/>
            <person name="Pitluck S."/>
            <person name="Peters L."/>
            <person name="Daligault H."/>
            <person name="Han C."/>
            <person name="Tapia R."/>
            <person name="Land M."/>
            <person name="Hauser L."/>
            <person name="Kyrpides N."/>
            <person name="Ivanova N."/>
            <person name="Pagani I."/>
            <person name="Turner P."/>
            <person name="Copley S."/>
            <person name="Woyke T."/>
        </authorList>
    </citation>
    <scope>NUCLEOTIDE SEQUENCE [LARGE SCALE GENOMIC DNA]</scope>
    <source>
        <strain evidence="2 3">L-1</strain>
    </source>
</reference>
<dbReference type="EMBL" id="CP002798">
    <property type="protein sequence ID" value="AEG49169.1"/>
    <property type="molecule type" value="Genomic_DNA"/>
</dbReference>
<dbReference type="KEGG" id="sch:Sphch_1481"/>
<name>F6EY63_SPHCR</name>
<accession>F6EY63</accession>
<protein>
    <submittedName>
        <fullName evidence="2">Uncharacterized protein</fullName>
    </submittedName>
</protein>
<proteinExistence type="predicted"/>
<dbReference type="AlphaFoldDB" id="F6EY63"/>
<evidence type="ECO:0000313" key="2">
    <source>
        <dbReference type="EMBL" id="AEG49169.1"/>
    </source>
</evidence>
<keyword evidence="1" id="KW-0732">Signal</keyword>
<dbReference type="Proteomes" id="UP000007150">
    <property type="component" value="Chromosome 1"/>
</dbReference>